<gene>
    <name evidence="9" type="ORF">TAV2_LOCUS19530</name>
</gene>
<dbReference type="InterPro" id="IPR036312">
    <property type="entry name" value="Bifun_inhib/LTP/seed_sf"/>
</dbReference>
<dbReference type="Gene3D" id="1.10.110.10">
    <property type="entry name" value="Plant lipid-transfer and hydrophobic proteins"/>
    <property type="match status" value="1"/>
</dbReference>
<dbReference type="Pfam" id="PF14368">
    <property type="entry name" value="LTP_2"/>
    <property type="match status" value="1"/>
</dbReference>
<feature type="transmembrane region" description="Helical" evidence="7">
    <location>
        <begin position="144"/>
        <end position="166"/>
    </location>
</feature>
<feature type="transmembrane region" description="Helical" evidence="7">
    <location>
        <begin position="290"/>
        <end position="308"/>
    </location>
</feature>
<evidence type="ECO:0000256" key="2">
    <source>
        <dbReference type="ARBA" id="ARBA00006948"/>
    </source>
</evidence>
<dbReference type="PANTHER" id="PTHR47830:SF1">
    <property type="entry name" value="OS11G0534100 PROTEIN"/>
    <property type="match status" value="1"/>
</dbReference>
<dbReference type="AlphaFoldDB" id="A0AAU9SY76"/>
<dbReference type="InterPro" id="IPR016140">
    <property type="entry name" value="Bifunc_inhib/LTP/seed_store"/>
</dbReference>
<feature type="transmembrane region" description="Helical" evidence="7">
    <location>
        <begin position="20"/>
        <end position="39"/>
    </location>
</feature>
<protein>
    <recommendedName>
        <fullName evidence="8">Bifunctional inhibitor/plant lipid transfer protein/seed storage helical domain-containing protein</fullName>
    </recommendedName>
</protein>
<evidence type="ECO:0000256" key="1">
    <source>
        <dbReference type="ARBA" id="ARBA00004141"/>
    </source>
</evidence>
<dbReference type="EMBL" id="OU466862">
    <property type="protein sequence ID" value="CAH2072811.1"/>
    <property type="molecule type" value="Genomic_DNA"/>
</dbReference>
<comment type="similarity">
    <text evidence="2">Belongs to the TMEM45 family.</text>
</comment>
<feature type="transmembrane region" description="Helical" evidence="7">
    <location>
        <begin position="442"/>
        <end position="462"/>
    </location>
</feature>
<dbReference type="CDD" id="cd00010">
    <property type="entry name" value="AAI_LTSS"/>
    <property type="match status" value="1"/>
</dbReference>
<evidence type="ECO:0000256" key="4">
    <source>
        <dbReference type="ARBA" id="ARBA00022989"/>
    </source>
</evidence>
<accession>A0AAU9SY76</accession>
<organism evidence="9 10">
    <name type="scientific">Thlaspi arvense</name>
    <name type="common">Field penny-cress</name>
    <dbReference type="NCBI Taxonomy" id="13288"/>
    <lineage>
        <taxon>Eukaryota</taxon>
        <taxon>Viridiplantae</taxon>
        <taxon>Streptophyta</taxon>
        <taxon>Embryophyta</taxon>
        <taxon>Tracheophyta</taxon>
        <taxon>Spermatophyta</taxon>
        <taxon>Magnoliopsida</taxon>
        <taxon>eudicotyledons</taxon>
        <taxon>Gunneridae</taxon>
        <taxon>Pentapetalae</taxon>
        <taxon>rosids</taxon>
        <taxon>malvids</taxon>
        <taxon>Brassicales</taxon>
        <taxon>Brassicaceae</taxon>
        <taxon>Thlaspideae</taxon>
        <taxon>Thlaspi</taxon>
    </lineage>
</organism>
<keyword evidence="4 7" id="KW-1133">Transmembrane helix</keyword>
<keyword evidence="10" id="KW-1185">Reference proteome</keyword>
<evidence type="ECO:0000256" key="6">
    <source>
        <dbReference type="SAM" id="MobiDB-lite"/>
    </source>
</evidence>
<reference evidence="9 10" key="1">
    <citation type="submission" date="2022-03" db="EMBL/GenBank/DDBJ databases">
        <authorList>
            <person name="Nunn A."/>
            <person name="Chopra R."/>
            <person name="Nunn A."/>
            <person name="Contreras Garrido A."/>
        </authorList>
    </citation>
    <scope>NUCLEOTIDE SEQUENCE [LARGE SCALE GENOMIC DNA]</scope>
</reference>
<evidence type="ECO:0000256" key="3">
    <source>
        <dbReference type="ARBA" id="ARBA00022692"/>
    </source>
</evidence>
<comment type="subcellular location">
    <subcellularLocation>
        <location evidence="1">Membrane</location>
        <topology evidence="1">Multi-pass membrane protein</topology>
    </subcellularLocation>
</comment>
<feature type="region of interest" description="Disordered" evidence="6">
    <location>
        <begin position="477"/>
        <end position="539"/>
    </location>
</feature>
<evidence type="ECO:0000313" key="10">
    <source>
        <dbReference type="Proteomes" id="UP000836841"/>
    </source>
</evidence>
<dbReference type="Pfam" id="PF04819">
    <property type="entry name" value="DUF716"/>
    <property type="match status" value="1"/>
</dbReference>
<dbReference type="Proteomes" id="UP000836841">
    <property type="component" value="Chromosome 6"/>
</dbReference>
<evidence type="ECO:0000259" key="8">
    <source>
        <dbReference type="Pfam" id="PF14368"/>
    </source>
</evidence>
<evidence type="ECO:0000256" key="5">
    <source>
        <dbReference type="ARBA" id="ARBA00023136"/>
    </source>
</evidence>
<feature type="compositionally biased region" description="Polar residues" evidence="6">
    <location>
        <begin position="478"/>
        <end position="488"/>
    </location>
</feature>
<feature type="domain" description="Bifunctional inhibitor/plant lipid transfer protein/seed storage helical" evidence="8">
    <location>
        <begin position="40"/>
        <end position="120"/>
    </location>
</feature>
<keyword evidence="5 7" id="KW-0472">Membrane</keyword>
<evidence type="ECO:0000256" key="7">
    <source>
        <dbReference type="SAM" id="Phobius"/>
    </source>
</evidence>
<feature type="transmembrane region" description="Helical" evidence="7">
    <location>
        <begin position="199"/>
        <end position="221"/>
    </location>
</feature>
<name>A0AAU9SY76_THLAR</name>
<sequence>MVWFPEEETKVKNMEMKFFSFYAIAAALLVLANFGIMHISGQSASCLNQLAPCLSYLNGTKEVPQVCCNPLKSVIKNNPECLCRMISNRGSSKAERAGINVNDAQMLPARCGEHVNPLACLTRSRGSTNSDRSSSGGNSISHSYWMQTLALATTLFWFTNFVPGILEGRVDQISSSSIPLLCGSNRRSSGKMGGMLYKLFASASLLTLGLYHLVCTFFHVLKTPQSYAAKPFYALPRSSTAGNNHHRLQNLPLIILIVSLFVAFLHQTLISFYSDPLVKGSTPVHRFSSLNSAAVFFLFLLIAVYLLLSESASLIPLPSDLLFALASGGFFLHYSSASSSASIQTSELQAHCDSLSARISALCSLLCLLLACRPRLFIADAALAAAICLQGLWQLQTGLSLYVDGFIPEGCHRLLDVSSGVEGSTQCDIQESKLRAVSILDLMFTVHVVLVVILLFVTYTMVAMAAGVRRTGSYEALPTNSNDSNHIQMKSKLGERQRKKNLRRKRERGCDNNASSSLGSPMSKKVKQEGVQDFEAEDD</sequence>
<dbReference type="GO" id="GO:0016020">
    <property type="term" value="C:membrane"/>
    <property type="evidence" value="ECO:0007669"/>
    <property type="project" value="UniProtKB-SubCell"/>
</dbReference>
<dbReference type="PANTHER" id="PTHR47830">
    <property type="entry name" value="OS11G0534100 PROTEIN"/>
    <property type="match status" value="1"/>
</dbReference>
<feature type="transmembrane region" description="Helical" evidence="7">
    <location>
        <begin position="251"/>
        <end position="270"/>
    </location>
</feature>
<keyword evidence="3 7" id="KW-0812">Transmembrane</keyword>
<dbReference type="InterPro" id="IPR006904">
    <property type="entry name" value="DUF716"/>
</dbReference>
<proteinExistence type="inferred from homology"/>
<evidence type="ECO:0000313" key="9">
    <source>
        <dbReference type="EMBL" id="CAH2072811.1"/>
    </source>
</evidence>
<dbReference type="SUPFAM" id="SSF47699">
    <property type="entry name" value="Bifunctional inhibitor/lipid-transfer protein/seed storage 2S albumin"/>
    <property type="match status" value="1"/>
</dbReference>
<feature type="compositionally biased region" description="Basic residues" evidence="6">
    <location>
        <begin position="497"/>
        <end position="507"/>
    </location>
</feature>